<dbReference type="InterPro" id="IPR013324">
    <property type="entry name" value="RNA_pol_sigma_r3/r4-like"/>
</dbReference>
<dbReference type="Proteomes" id="UP000254876">
    <property type="component" value="Unassembled WGS sequence"/>
</dbReference>
<dbReference type="Gene3D" id="1.10.10.10">
    <property type="entry name" value="Winged helix-like DNA-binding domain superfamily/Winged helix DNA-binding domain"/>
    <property type="match status" value="1"/>
</dbReference>
<dbReference type="InterPro" id="IPR039425">
    <property type="entry name" value="RNA_pol_sigma-70-like"/>
</dbReference>
<dbReference type="Pfam" id="PF04542">
    <property type="entry name" value="Sigma70_r2"/>
    <property type="match status" value="1"/>
</dbReference>
<dbReference type="InterPro" id="IPR014284">
    <property type="entry name" value="RNA_pol_sigma-70_dom"/>
</dbReference>
<evidence type="ECO:0000313" key="7">
    <source>
        <dbReference type="EMBL" id="STD06759.1"/>
    </source>
</evidence>
<comment type="caution">
    <text evidence="7">The sequence shown here is derived from an EMBL/GenBank/DDBJ whole genome shotgun (WGS) entry which is preliminary data.</text>
</comment>
<evidence type="ECO:0000259" key="5">
    <source>
        <dbReference type="Pfam" id="PF04542"/>
    </source>
</evidence>
<evidence type="ECO:0000256" key="2">
    <source>
        <dbReference type="ARBA" id="ARBA00023015"/>
    </source>
</evidence>
<proteinExistence type="inferred from homology"/>
<evidence type="ECO:0000259" key="6">
    <source>
        <dbReference type="Pfam" id="PF08281"/>
    </source>
</evidence>
<reference evidence="7 8" key="1">
    <citation type="submission" date="2018-06" db="EMBL/GenBank/DDBJ databases">
        <authorList>
            <consortium name="Pathogen Informatics"/>
            <person name="Doyle S."/>
        </authorList>
    </citation>
    <scope>NUCLEOTIDE SEQUENCE [LARGE SCALE GENOMIC DNA]</scope>
    <source>
        <strain evidence="7 8">NCTC10588</strain>
    </source>
</reference>
<accession>A0A7Z7LWX0</accession>
<evidence type="ECO:0000313" key="8">
    <source>
        <dbReference type="Proteomes" id="UP000254876"/>
    </source>
</evidence>
<dbReference type="PANTHER" id="PTHR43133">
    <property type="entry name" value="RNA POLYMERASE ECF-TYPE SIGMA FACTO"/>
    <property type="match status" value="1"/>
</dbReference>
<dbReference type="EMBL" id="UFYD01000001">
    <property type="protein sequence ID" value="STD06759.1"/>
    <property type="molecule type" value="Genomic_DNA"/>
</dbReference>
<dbReference type="InterPro" id="IPR036388">
    <property type="entry name" value="WH-like_DNA-bd_sf"/>
</dbReference>
<keyword evidence="4" id="KW-0804">Transcription</keyword>
<dbReference type="PANTHER" id="PTHR43133:SF46">
    <property type="entry name" value="RNA POLYMERASE SIGMA-70 FACTOR ECF SUBFAMILY"/>
    <property type="match status" value="1"/>
</dbReference>
<gene>
    <name evidence="7" type="ORF">NCTC10588_02525</name>
</gene>
<keyword evidence="2" id="KW-0805">Transcription regulation</keyword>
<dbReference type="SUPFAM" id="SSF88659">
    <property type="entry name" value="Sigma3 and sigma4 domains of RNA polymerase sigma factors"/>
    <property type="match status" value="1"/>
</dbReference>
<dbReference type="SUPFAM" id="SSF88946">
    <property type="entry name" value="Sigma2 domain of RNA polymerase sigma factors"/>
    <property type="match status" value="1"/>
</dbReference>
<name>A0A7Z7LWX0_9FLAO</name>
<dbReference type="Gene3D" id="1.10.1740.10">
    <property type="match status" value="1"/>
</dbReference>
<dbReference type="GO" id="GO:0006352">
    <property type="term" value="P:DNA-templated transcription initiation"/>
    <property type="evidence" value="ECO:0007669"/>
    <property type="project" value="InterPro"/>
</dbReference>
<sequence length="201" mass="24510">MKTETDIALLERVKRKDQQAFRMLYNRYFTLLFRRVYAKIKNEEIARDILQETWIKVWEEPNFILKKNIQLNAFLLKHCDYRILDYFRNLKYKTEFSEENYPEISDDEYLEILDTFDTKELLQKIQAIIDQLTTTEKQVFELRMMKRKSVEETARILNISEKTVRNYLSSTLSEVRKQLKTHYKASRYVAAIFYIELFLNK</sequence>
<dbReference type="InterPro" id="IPR013325">
    <property type="entry name" value="RNA_pol_sigma_r2"/>
</dbReference>
<evidence type="ECO:0000256" key="1">
    <source>
        <dbReference type="ARBA" id="ARBA00010641"/>
    </source>
</evidence>
<evidence type="ECO:0000256" key="3">
    <source>
        <dbReference type="ARBA" id="ARBA00023082"/>
    </source>
</evidence>
<dbReference type="InterPro" id="IPR013249">
    <property type="entry name" value="RNA_pol_sigma70_r4_t2"/>
</dbReference>
<dbReference type="AlphaFoldDB" id="A0A7Z7LWX0"/>
<organism evidence="7 8">
    <name type="scientific">Elizabethkingia anophelis</name>
    <dbReference type="NCBI Taxonomy" id="1117645"/>
    <lineage>
        <taxon>Bacteria</taxon>
        <taxon>Pseudomonadati</taxon>
        <taxon>Bacteroidota</taxon>
        <taxon>Flavobacteriia</taxon>
        <taxon>Flavobacteriales</taxon>
        <taxon>Weeksellaceae</taxon>
        <taxon>Elizabethkingia</taxon>
    </lineage>
</organism>
<feature type="domain" description="RNA polymerase sigma factor 70 region 4 type 2" evidence="6">
    <location>
        <begin position="123"/>
        <end position="169"/>
    </location>
</feature>
<comment type="similarity">
    <text evidence="1">Belongs to the sigma-70 factor family. ECF subfamily.</text>
</comment>
<protein>
    <submittedName>
        <fullName evidence="7">RNA polymerase sigma factor SigX</fullName>
    </submittedName>
</protein>
<feature type="domain" description="RNA polymerase sigma-70 region 2" evidence="5">
    <location>
        <begin position="24"/>
        <end position="89"/>
    </location>
</feature>
<dbReference type="NCBIfam" id="TIGR02937">
    <property type="entry name" value="sigma70-ECF"/>
    <property type="match status" value="1"/>
</dbReference>
<dbReference type="InterPro" id="IPR007627">
    <property type="entry name" value="RNA_pol_sigma70_r2"/>
</dbReference>
<dbReference type="CDD" id="cd06171">
    <property type="entry name" value="Sigma70_r4"/>
    <property type="match status" value="1"/>
</dbReference>
<dbReference type="RefSeq" id="WP_236687027.1">
    <property type="nucleotide sequence ID" value="NZ_CP071550.1"/>
</dbReference>
<evidence type="ECO:0000256" key="4">
    <source>
        <dbReference type="ARBA" id="ARBA00023163"/>
    </source>
</evidence>
<keyword evidence="3" id="KW-0731">Sigma factor</keyword>
<dbReference type="GO" id="GO:0003677">
    <property type="term" value="F:DNA binding"/>
    <property type="evidence" value="ECO:0007669"/>
    <property type="project" value="InterPro"/>
</dbReference>
<dbReference type="Pfam" id="PF08281">
    <property type="entry name" value="Sigma70_r4_2"/>
    <property type="match status" value="1"/>
</dbReference>
<dbReference type="GO" id="GO:0016987">
    <property type="term" value="F:sigma factor activity"/>
    <property type="evidence" value="ECO:0007669"/>
    <property type="project" value="UniProtKB-KW"/>
</dbReference>